<feature type="region of interest" description="Disordered" evidence="1">
    <location>
        <begin position="58"/>
        <end position="223"/>
    </location>
</feature>
<evidence type="ECO:0000313" key="3">
    <source>
        <dbReference type="Proteomes" id="UP000429607"/>
    </source>
</evidence>
<evidence type="ECO:0000313" key="2">
    <source>
        <dbReference type="EMBL" id="KAE8960502.1"/>
    </source>
</evidence>
<dbReference type="AlphaFoldDB" id="A0A6A3GUD2"/>
<gene>
    <name evidence="2" type="ORF">PR001_g30365</name>
</gene>
<protein>
    <submittedName>
        <fullName evidence="2">Uncharacterized protein</fullName>
    </submittedName>
</protein>
<name>A0A6A3GUD2_9STRA</name>
<proteinExistence type="predicted"/>
<feature type="compositionally biased region" description="Basic residues" evidence="1">
    <location>
        <begin position="179"/>
        <end position="203"/>
    </location>
</feature>
<sequence>MAERPTRTVRFEDEPSVLGVDEVLQHMTADAAERDNRRAAVYVATVRPTLASMKYAGEAREEQLRERRAEGAGTRLAGEGEDVCRAGEDAAAPPAEVGDRGLQGTATTNSTDDEGQRMVTLTAETTETVELENEATEPSPVEDGEDSCVTGAAMVSSDDAENDDAATQAKQDEISQTRLARHRVRKAAKRRRFRALQLKRRREAKATEAERQAAVEVRQGQRR</sequence>
<dbReference type="EMBL" id="QXFV01006775">
    <property type="protein sequence ID" value="KAE8960502.1"/>
    <property type="molecule type" value="Genomic_DNA"/>
</dbReference>
<feature type="non-terminal residue" evidence="2">
    <location>
        <position position="223"/>
    </location>
</feature>
<reference evidence="2 3" key="1">
    <citation type="submission" date="2018-09" db="EMBL/GenBank/DDBJ databases">
        <title>Genomic investigation of the strawberry pathogen Phytophthora fragariae indicates pathogenicity is determined by transcriptional variation in three key races.</title>
        <authorList>
            <person name="Adams T.M."/>
            <person name="Armitage A.D."/>
            <person name="Sobczyk M.K."/>
            <person name="Bates H.J."/>
            <person name="Dunwell J.M."/>
            <person name="Nellist C.F."/>
            <person name="Harrison R.J."/>
        </authorList>
    </citation>
    <scope>NUCLEOTIDE SEQUENCE [LARGE SCALE GENOMIC DNA]</scope>
    <source>
        <strain evidence="2 3">SCRP249</strain>
    </source>
</reference>
<feature type="compositionally biased region" description="Basic and acidic residues" evidence="1">
    <location>
        <begin position="58"/>
        <end position="70"/>
    </location>
</feature>
<feature type="compositionally biased region" description="Basic and acidic residues" evidence="1">
    <location>
        <begin position="204"/>
        <end position="213"/>
    </location>
</feature>
<dbReference type="Proteomes" id="UP000429607">
    <property type="component" value="Unassembled WGS sequence"/>
</dbReference>
<evidence type="ECO:0000256" key="1">
    <source>
        <dbReference type="SAM" id="MobiDB-lite"/>
    </source>
</evidence>
<comment type="caution">
    <text evidence="2">The sequence shown here is derived from an EMBL/GenBank/DDBJ whole genome shotgun (WGS) entry which is preliminary data.</text>
</comment>
<organism evidence="2 3">
    <name type="scientific">Phytophthora rubi</name>
    <dbReference type="NCBI Taxonomy" id="129364"/>
    <lineage>
        <taxon>Eukaryota</taxon>
        <taxon>Sar</taxon>
        <taxon>Stramenopiles</taxon>
        <taxon>Oomycota</taxon>
        <taxon>Peronosporomycetes</taxon>
        <taxon>Peronosporales</taxon>
        <taxon>Peronosporaceae</taxon>
        <taxon>Phytophthora</taxon>
    </lineage>
</organism>
<feature type="compositionally biased region" description="Acidic residues" evidence="1">
    <location>
        <begin position="127"/>
        <end position="146"/>
    </location>
</feature>
<accession>A0A6A3GUD2</accession>